<evidence type="ECO:0000259" key="5">
    <source>
        <dbReference type="PROSITE" id="PS01124"/>
    </source>
</evidence>
<dbReference type="AlphaFoldDB" id="A0A9Q4GSK0"/>
<name>A0A9Q4GSK0_MORMO</name>
<organism evidence="6 7">
    <name type="scientific">Morganella morganii</name>
    <name type="common">Proteus morganii</name>
    <dbReference type="NCBI Taxonomy" id="582"/>
    <lineage>
        <taxon>Bacteria</taxon>
        <taxon>Pseudomonadati</taxon>
        <taxon>Pseudomonadota</taxon>
        <taxon>Gammaproteobacteria</taxon>
        <taxon>Enterobacterales</taxon>
        <taxon>Morganellaceae</taxon>
        <taxon>Morganella</taxon>
    </lineage>
</organism>
<dbReference type="Proteomes" id="UP001076655">
    <property type="component" value="Unassembled WGS sequence"/>
</dbReference>
<dbReference type="SUPFAM" id="SSF46689">
    <property type="entry name" value="Homeodomain-like"/>
    <property type="match status" value="1"/>
</dbReference>
<evidence type="ECO:0000256" key="2">
    <source>
        <dbReference type="ARBA" id="ARBA00023125"/>
    </source>
</evidence>
<reference evidence="6" key="1">
    <citation type="submission" date="2022-08" db="EMBL/GenBank/DDBJ databases">
        <authorList>
            <person name="Dale J.L."/>
        </authorList>
    </citation>
    <scope>NUCLEOTIDE SEQUENCE</scope>
    <source>
        <strain evidence="6">2022EL-00758</strain>
    </source>
</reference>
<protein>
    <submittedName>
        <fullName evidence="6">AraC family transcriptional regulator</fullName>
    </submittedName>
</protein>
<dbReference type="PANTHER" id="PTHR43280">
    <property type="entry name" value="ARAC-FAMILY TRANSCRIPTIONAL REGULATOR"/>
    <property type="match status" value="1"/>
</dbReference>
<keyword evidence="4" id="KW-0812">Transmembrane</keyword>
<accession>A0A9Q4GSK0</accession>
<dbReference type="PANTHER" id="PTHR43280:SF32">
    <property type="entry name" value="TRANSCRIPTIONAL REGULATORY PROTEIN"/>
    <property type="match status" value="1"/>
</dbReference>
<keyword evidence="4" id="KW-1133">Transmembrane helix</keyword>
<dbReference type="EMBL" id="JAPNMI010000007">
    <property type="protein sequence ID" value="MCY0790782.1"/>
    <property type="molecule type" value="Genomic_DNA"/>
</dbReference>
<evidence type="ECO:0000256" key="4">
    <source>
        <dbReference type="SAM" id="Phobius"/>
    </source>
</evidence>
<dbReference type="Pfam" id="PF12833">
    <property type="entry name" value="HTH_18"/>
    <property type="match status" value="1"/>
</dbReference>
<keyword evidence="3" id="KW-0804">Transcription</keyword>
<comment type="caution">
    <text evidence="6">The sequence shown here is derived from an EMBL/GenBank/DDBJ whole genome shotgun (WGS) entry which is preliminary data.</text>
</comment>
<dbReference type="PROSITE" id="PS01124">
    <property type="entry name" value="HTH_ARAC_FAMILY_2"/>
    <property type="match status" value="1"/>
</dbReference>
<keyword evidence="2" id="KW-0238">DNA-binding</keyword>
<feature type="domain" description="HTH araC/xylS-type" evidence="5">
    <location>
        <begin position="116"/>
        <end position="214"/>
    </location>
</feature>
<evidence type="ECO:0000256" key="3">
    <source>
        <dbReference type="ARBA" id="ARBA00023163"/>
    </source>
</evidence>
<dbReference type="InterPro" id="IPR018060">
    <property type="entry name" value="HTH_AraC"/>
</dbReference>
<dbReference type="GO" id="GO:0003700">
    <property type="term" value="F:DNA-binding transcription factor activity"/>
    <property type="evidence" value="ECO:0007669"/>
    <property type="project" value="InterPro"/>
</dbReference>
<dbReference type="InterPro" id="IPR009057">
    <property type="entry name" value="Homeodomain-like_sf"/>
</dbReference>
<dbReference type="SMART" id="SM00342">
    <property type="entry name" value="HTH_ARAC"/>
    <property type="match status" value="1"/>
</dbReference>
<gene>
    <name evidence="6" type="ORF">N0392_13930</name>
</gene>
<evidence type="ECO:0000313" key="6">
    <source>
        <dbReference type="EMBL" id="MCY0790782.1"/>
    </source>
</evidence>
<sequence>MLAEDTIALLKKRSRGFRVFYCLIPATFSAEIAYVLPNPLFLFLHEYPRCIPLPAEKPLLSMWLAQMRDITRNSPVYRHTMQRNHLQNLFLRIAERMPPDALAATQKYSRKETLCWQFWELICRHSREHRDVQFYARQLNITPFYLSQLTKTFFNHSPKSLINRRVVPEIKTLLRYSTLTAEQIADKLHFNDPSYLCRYFRRETGVSLTAYRRQHT</sequence>
<dbReference type="RefSeq" id="WP_267785620.1">
    <property type="nucleotide sequence ID" value="NZ_JAPNMI010000007.1"/>
</dbReference>
<dbReference type="Gene3D" id="1.10.10.60">
    <property type="entry name" value="Homeodomain-like"/>
    <property type="match status" value="1"/>
</dbReference>
<proteinExistence type="predicted"/>
<keyword evidence="4" id="KW-0472">Membrane</keyword>
<feature type="transmembrane region" description="Helical" evidence="4">
    <location>
        <begin position="20"/>
        <end position="44"/>
    </location>
</feature>
<evidence type="ECO:0000256" key="1">
    <source>
        <dbReference type="ARBA" id="ARBA00023015"/>
    </source>
</evidence>
<evidence type="ECO:0000313" key="7">
    <source>
        <dbReference type="Proteomes" id="UP001076655"/>
    </source>
</evidence>
<keyword evidence="1" id="KW-0805">Transcription regulation</keyword>
<dbReference type="GO" id="GO:0043565">
    <property type="term" value="F:sequence-specific DNA binding"/>
    <property type="evidence" value="ECO:0007669"/>
    <property type="project" value="InterPro"/>
</dbReference>